<gene>
    <name evidence="2" type="ORF">PPEP_a1984</name>
</gene>
<reference evidence="2 3" key="1">
    <citation type="submission" date="2015-06" db="EMBL/GenBank/DDBJ databases">
        <title>Genome sequence of Pseudoalteromonas peptidolytica.</title>
        <authorList>
            <person name="Xie B.-B."/>
            <person name="Rong J.-C."/>
            <person name="Qin Q.-L."/>
            <person name="Zhang Y.-Z."/>
        </authorList>
    </citation>
    <scope>NUCLEOTIDE SEQUENCE [LARGE SCALE GENOMIC DNA]</scope>
    <source>
        <strain evidence="2 3">F12-50-A1</strain>
    </source>
</reference>
<dbReference type="InterPro" id="IPR019734">
    <property type="entry name" value="TPR_rpt"/>
</dbReference>
<name>A0A8I0MX16_9GAMM</name>
<keyword evidence="1" id="KW-0802">TPR repeat</keyword>
<dbReference type="InterPro" id="IPR011990">
    <property type="entry name" value="TPR-like_helical_dom_sf"/>
</dbReference>
<dbReference type="PROSITE" id="PS50005">
    <property type="entry name" value="TPR"/>
    <property type="match status" value="1"/>
</dbReference>
<dbReference type="Gene3D" id="1.25.40.10">
    <property type="entry name" value="Tetratricopeptide repeat domain"/>
    <property type="match status" value="1"/>
</dbReference>
<evidence type="ECO:0000256" key="1">
    <source>
        <dbReference type="PROSITE-ProRule" id="PRU00339"/>
    </source>
</evidence>
<organism evidence="2 3">
    <name type="scientific">Pseudoalteromonas peptidolytica F12-50-A1</name>
    <dbReference type="NCBI Taxonomy" id="1315280"/>
    <lineage>
        <taxon>Bacteria</taxon>
        <taxon>Pseudomonadati</taxon>
        <taxon>Pseudomonadota</taxon>
        <taxon>Gammaproteobacteria</taxon>
        <taxon>Alteromonadales</taxon>
        <taxon>Pseudoalteromonadaceae</taxon>
        <taxon>Pseudoalteromonas</taxon>
    </lineage>
</organism>
<sequence>MSLIFDSLKALESTSSSTPAALSSTTNTRFTKALVPVCVVGAIGAAYMLWDWQSTSLVPAATTADTKVREGTQRSREYGAKADPLIVVQPSDANAVTTDDAKVLPLQTESPSSAPVLEFQQAEQNVEQVVAFAEPRTPRPTVSTVDTDVSDIDAQQPQNMTDLTQVAQQPQNANARVQTEVVETPILVKPEVKIDLNVKAQAKQSLAQRFGDIRRAMQLQDWEKLSILLQEYDADLSATSPFITKAWAYMYMQQANYQQAISYWKKAIYLVPTDEQSRMNLAVCQMQLKSYDEARALLEQGFKEIILQNRARDLLSRLRYLQSLQVSS</sequence>
<protein>
    <recommendedName>
        <fullName evidence="4">Tetratricopeptide repeat protein</fullName>
    </recommendedName>
</protein>
<dbReference type="RefSeq" id="WP_147388812.1">
    <property type="nucleotide sequence ID" value="NZ_AQHF01000026.1"/>
</dbReference>
<evidence type="ECO:0008006" key="4">
    <source>
        <dbReference type="Google" id="ProtNLM"/>
    </source>
</evidence>
<proteinExistence type="predicted"/>
<evidence type="ECO:0000313" key="2">
    <source>
        <dbReference type="EMBL" id="MBE0347514.1"/>
    </source>
</evidence>
<dbReference type="Pfam" id="PF14559">
    <property type="entry name" value="TPR_19"/>
    <property type="match status" value="1"/>
</dbReference>
<feature type="repeat" description="TPR" evidence="1">
    <location>
        <begin position="241"/>
        <end position="274"/>
    </location>
</feature>
<dbReference type="SUPFAM" id="SSF48452">
    <property type="entry name" value="TPR-like"/>
    <property type="match status" value="1"/>
</dbReference>
<accession>A0A8I0MX16</accession>
<evidence type="ECO:0000313" key="3">
    <source>
        <dbReference type="Proteomes" id="UP000660708"/>
    </source>
</evidence>
<dbReference type="AlphaFoldDB" id="A0A8I0MX16"/>
<dbReference type="Proteomes" id="UP000660708">
    <property type="component" value="Unassembled WGS sequence"/>
</dbReference>
<comment type="caution">
    <text evidence="2">The sequence shown here is derived from an EMBL/GenBank/DDBJ whole genome shotgun (WGS) entry which is preliminary data.</text>
</comment>
<dbReference type="EMBL" id="AQHF01000026">
    <property type="protein sequence ID" value="MBE0347514.1"/>
    <property type="molecule type" value="Genomic_DNA"/>
</dbReference>
<keyword evidence="3" id="KW-1185">Reference proteome</keyword>